<reference evidence="1 2" key="1">
    <citation type="submission" date="2013-07" db="EMBL/GenBank/DDBJ databases">
        <title>Comparative Genomic and Metabolomic Analysis of Twelve Strains of Pseudoalteromonas luteoviolacea.</title>
        <authorList>
            <person name="Vynne N.G."/>
            <person name="Mansson M."/>
            <person name="Gram L."/>
        </authorList>
    </citation>
    <scope>NUCLEOTIDE SEQUENCE [LARGE SCALE GENOMIC DNA]</scope>
    <source>
        <strain evidence="1 2">H33</strain>
    </source>
</reference>
<accession>A0A167FU12</accession>
<evidence type="ECO:0000313" key="1">
    <source>
        <dbReference type="EMBL" id="KZN52981.1"/>
    </source>
</evidence>
<comment type="caution">
    <text evidence="1">The sequence shown here is derived from an EMBL/GenBank/DDBJ whole genome shotgun (WGS) entry which is preliminary data.</text>
</comment>
<organism evidence="1 2">
    <name type="scientific">Pseudoalteromonas luteoviolacea H33</name>
    <dbReference type="NCBI Taxonomy" id="1365251"/>
    <lineage>
        <taxon>Bacteria</taxon>
        <taxon>Pseudomonadati</taxon>
        <taxon>Pseudomonadota</taxon>
        <taxon>Gammaproteobacteria</taxon>
        <taxon>Alteromonadales</taxon>
        <taxon>Pseudoalteromonadaceae</taxon>
        <taxon>Pseudoalteromonas</taxon>
    </lineage>
</organism>
<dbReference type="AlphaFoldDB" id="A0A167FU12"/>
<gene>
    <name evidence="1" type="ORF">N476_09355</name>
</gene>
<evidence type="ECO:0000313" key="2">
    <source>
        <dbReference type="Proteomes" id="UP000076503"/>
    </source>
</evidence>
<dbReference type="OrthoDB" id="9925882at2"/>
<sequence>MKIKQKHLINNNEQLKQICAGVNTGKGSAPKQQSVAIDYPSVTIIPDDFQGG</sequence>
<dbReference type="EMBL" id="AUXZ01000057">
    <property type="protein sequence ID" value="KZN52981.1"/>
    <property type="molecule type" value="Genomic_DNA"/>
</dbReference>
<dbReference type="RefSeq" id="WP_155731807.1">
    <property type="nucleotide sequence ID" value="NZ_AUXZ01000057.1"/>
</dbReference>
<name>A0A167FU12_9GAMM</name>
<protein>
    <submittedName>
        <fullName evidence="1">Uncharacterized protein</fullName>
    </submittedName>
</protein>
<proteinExistence type="predicted"/>
<dbReference type="Proteomes" id="UP000076503">
    <property type="component" value="Unassembled WGS sequence"/>
</dbReference>